<evidence type="ECO:0000313" key="23">
    <source>
        <dbReference type="Proteomes" id="UP000791440"/>
    </source>
</evidence>
<evidence type="ECO:0000256" key="12">
    <source>
        <dbReference type="ARBA" id="ARBA00022723"/>
    </source>
</evidence>
<keyword evidence="9" id="KW-0004">4Fe-4S</keyword>
<reference evidence="22" key="2">
    <citation type="submission" date="2020-12" db="EMBL/GenBank/DDBJ databases">
        <authorList>
            <person name="Kanost M."/>
        </authorList>
    </citation>
    <scope>NUCLEOTIDE SEQUENCE</scope>
</reference>
<evidence type="ECO:0000256" key="14">
    <source>
        <dbReference type="ARBA" id="ARBA00023002"/>
    </source>
</evidence>
<feature type="domain" description="2Fe-2S ferredoxin-type" evidence="21">
    <location>
        <begin position="66"/>
        <end position="142"/>
    </location>
</feature>
<dbReference type="PANTHER" id="PTHR11921:SF29">
    <property type="entry name" value="SUCCINATE DEHYDROGENASE [UBIQUINONE] IRON-SULFUR SUBUNIT, MITOCHONDRIAL"/>
    <property type="match status" value="1"/>
</dbReference>
<dbReference type="PANTHER" id="PTHR11921">
    <property type="entry name" value="SUCCINATE DEHYDROGENASE IRON-SULFUR PROTEIN"/>
    <property type="match status" value="1"/>
</dbReference>
<evidence type="ECO:0000256" key="7">
    <source>
        <dbReference type="ARBA" id="ARBA00016766"/>
    </source>
</evidence>
<evidence type="ECO:0000256" key="19">
    <source>
        <dbReference type="ARBA" id="ARBA00034078"/>
    </source>
</evidence>
<sequence length="309" mass="35541">MYFSRLAFTFMDNFNMHRIFMSQIIKRIDFNTRKYSGKKEAKKPKKDVEPRRIFKVYRYGGILSKEQPKLQNYELDVSTCGKMVLDALIKLKDMDPSLTFRKSCREGICGSCAINLQGRNCLSCITEIPPDKKITIYPLPHMYVIRDLVVDMTHFFKGYNSIRPYLVRKNPIPMGSGQYAQSVADSDMMVGLYECVLCSCCATACPSYWWNGRRFLGPASLLHAYRWVIDSRDDDTEQRLFDLRDDFKAFRCHTIMNCTLDCPKGLHPAMAIAKLKRLISGLDKKPSPEIDPMKFGSAGSLEQCIKKHS</sequence>
<dbReference type="InterPro" id="IPR001041">
    <property type="entry name" value="2Fe-2S_ferredoxin-type"/>
</dbReference>
<dbReference type="GO" id="GO:0051538">
    <property type="term" value="F:3 iron, 4 sulfur cluster binding"/>
    <property type="evidence" value="ECO:0007669"/>
    <property type="project" value="UniProtKB-KW"/>
</dbReference>
<keyword evidence="10" id="KW-0816">Tricarboxylic acid cycle</keyword>
<comment type="caution">
    <text evidence="22">The sequence shown here is derived from an EMBL/GenBank/DDBJ whole genome shotgun (WGS) entry which is preliminary data.</text>
</comment>
<dbReference type="InterPro" id="IPR004489">
    <property type="entry name" value="Succ_DH/fum_Rdtase_Fe-S"/>
</dbReference>
<evidence type="ECO:0000256" key="6">
    <source>
        <dbReference type="ARBA" id="ARBA00012792"/>
    </source>
</evidence>
<keyword evidence="12" id="KW-0479">Metal-binding</keyword>
<evidence type="ECO:0000256" key="17">
    <source>
        <dbReference type="ARBA" id="ARBA00023291"/>
    </source>
</evidence>
<dbReference type="GO" id="GO:0009055">
    <property type="term" value="F:electron transfer activity"/>
    <property type="evidence" value="ECO:0007669"/>
    <property type="project" value="InterPro"/>
</dbReference>
<evidence type="ECO:0000256" key="20">
    <source>
        <dbReference type="ARBA" id="ARBA00049220"/>
    </source>
</evidence>
<dbReference type="GO" id="GO:0008177">
    <property type="term" value="F:succinate dehydrogenase (quinone) activity"/>
    <property type="evidence" value="ECO:0007669"/>
    <property type="project" value="UniProtKB-EC"/>
</dbReference>
<dbReference type="AlphaFoldDB" id="A0A921YXC3"/>
<dbReference type="GO" id="GO:0022904">
    <property type="term" value="P:respiratory electron transport chain"/>
    <property type="evidence" value="ECO:0007669"/>
    <property type="project" value="TreeGrafter"/>
</dbReference>
<keyword evidence="8" id="KW-0813">Transport</keyword>
<keyword evidence="17" id="KW-0003">3Fe-4S</keyword>
<dbReference type="InterPro" id="IPR009051">
    <property type="entry name" value="Helical_ferredxn"/>
</dbReference>
<dbReference type="EC" id="1.3.5.1" evidence="6"/>
<comment type="similarity">
    <text evidence="5">Belongs to the succinate dehydrogenase/fumarate reductase iron-sulfur protein family.</text>
</comment>
<dbReference type="SUPFAM" id="SSF46548">
    <property type="entry name" value="alpha-helical ferredoxin"/>
    <property type="match status" value="1"/>
</dbReference>
<evidence type="ECO:0000256" key="15">
    <source>
        <dbReference type="ARBA" id="ARBA00023004"/>
    </source>
</evidence>
<comment type="subcellular location">
    <subcellularLocation>
        <location evidence="3">Mitochondrion inner membrane</location>
        <topology evidence="3">Peripheral membrane protein</topology>
        <orientation evidence="3">Matrix side</orientation>
    </subcellularLocation>
</comment>
<keyword evidence="14" id="KW-0560">Oxidoreductase</keyword>
<dbReference type="InterPro" id="IPR050573">
    <property type="entry name" value="SDH/FRD_Iron-Sulfur"/>
</dbReference>
<dbReference type="PROSITE" id="PS51085">
    <property type="entry name" value="2FE2S_FER_2"/>
    <property type="match status" value="1"/>
</dbReference>
<evidence type="ECO:0000256" key="9">
    <source>
        <dbReference type="ARBA" id="ARBA00022485"/>
    </source>
</evidence>
<dbReference type="FunFam" id="1.10.1060.10:FF:000001">
    <property type="entry name" value="Succinate dehydrogenase iron-sulfur subunit SdhB"/>
    <property type="match status" value="1"/>
</dbReference>
<evidence type="ECO:0000256" key="16">
    <source>
        <dbReference type="ARBA" id="ARBA00023014"/>
    </source>
</evidence>
<keyword evidence="16" id="KW-0411">Iron-sulfur</keyword>
<evidence type="ECO:0000256" key="3">
    <source>
        <dbReference type="ARBA" id="ARBA00004443"/>
    </source>
</evidence>
<evidence type="ECO:0000256" key="8">
    <source>
        <dbReference type="ARBA" id="ARBA00022448"/>
    </source>
</evidence>
<evidence type="ECO:0000256" key="13">
    <source>
        <dbReference type="ARBA" id="ARBA00022982"/>
    </source>
</evidence>
<dbReference type="InterPro" id="IPR025192">
    <property type="entry name" value="Succ_DH/fum_Rdtase_N"/>
</dbReference>
<dbReference type="Gene3D" id="1.10.1060.10">
    <property type="entry name" value="Alpha-helical ferredoxin"/>
    <property type="match status" value="1"/>
</dbReference>
<keyword evidence="11" id="KW-0001">2Fe-2S</keyword>
<dbReference type="Pfam" id="PF13534">
    <property type="entry name" value="Fer4_17"/>
    <property type="match status" value="1"/>
</dbReference>
<evidence type="ECO:0000256" key="5">
    <source>
        <dbReference type="ARBA" id="ARBA00009433"/>
    </source>
</evidence>
<evidence type="ECO:0000256" key="18">
    <source>
        <dbReference type="ARBA" id="ARBA00033304"/>
    </source>
</evidence>
<dbReference type="GO" id="GO:0005743">
    <property type="term" value="C:mitochondrial inner membrane"/>
    <property type="evidence" value="ECO:0007669"/>
    <property type="project" value="UniProtKB-SubCell"/>
</dbReference>
<dbReference type="InterPro" id="IPR012675">
    <property type="entry name" value="Beta-grasp_dom_sf"/>
</dbReference>
<dbReference type="Proteomes" id="UP000791440">
    <property type="component" value="Unassembled WGS sequence"/>
</dbReference>
<dbReference type="InterPro" id="IPR036010">
    <property type="entry name" value="2Fe-2S_ferredoxin-like_sf"/>
</dbReference>
<comment type="cofactor">
    <cofactor evidence="1">
        <name>[3Fe-4S] cluster</name>
        <dbReference type="ChEBI" id="CHEBI:21137"/>
    </cofactor>
</comment>
<comment type="pathway">
    <text evidence="4">Carbohydrate metabolism; tricarboxylic acid cycle; fumarate from succinate (eukaryal route): step 1/1.</text>
</comment>
<gene>
    <name evidence="22" type="ORF">O3G_MSEX004661</name>
</gene>
<organism evidence="22 23">
    <name type="scientific">Manduca sexta</name>
    <name type="common">Tobacco hawkmoth</name>
    <name type="synonym">Tobacco hornworm</name>
    <dbReference type="NCBI Taxonomy" id="7130"/>
    <lineage>
        <taxon>Eukaryota</taxon>
        <taxon>Metazoa</taxon>
        <taxon>Ecdysozoa</taxon>
        <taxon>Arthropoda</taxon>
        <taxon>Hexapoda</taxon>
        <taxon>Insecta</taxon>
        <taxon>Pterygota</taxon>
        <taxon>Neoptera</taxon>
        <taxon>Endopterygota</taxon>
        <taxon>Lepidoptera</taxon>
        <taxon>Glossata</taxon>
        <taxon>Ditrysia</taxon>
        <taxon>Bombycoidea</taxon>
        <taxon>Sphingidae</taxon>
        <taxon>Sphinginae</taxon>
        <taxon>Sphingini</taxon>
        <taxon>Manduca</taxon>
    </lineage>
</organism>
<evidence type="ECO:0000259" key="21">
    <source>
        <dbReference type="PROSITE" id="PS51085"/>
    </source>
</evidence>
<comment type="catalytic activity">
    <reaction evidence="20">
        <text>a quinone + succinate = fumarate + a quinol</text>
        <dbReference type="Rhea" id="RHEA:40523"/>
        <dbReference type="ChEBI" id="CHEBI:24646"/>
        <dbReference type="ChEBI" id="CHEBI:29806"/>
        <dbReference type="ChEBI" id="CHEBI:30031"/>
        <dbReference type="ChEBI" id="CHEBI:132124"/>
        <dbReference type="EC" id="1.3.5.1"/>
    </reaction>
</comment>
<evidence type="ECO:0000256" key="11">
    <source>
        <dbReference type="ARBA" id="ARBA00022714"/>
    </source>
</evidence>
<dbReference type="InterPro" id="IPR006058">
    <property type="entry name" value="2Fe2S_fd_BS"/>
</dbReference>
<dbReference type="SUPFAM" id="SSF54292">
    <property type="entry name" value="2Fe-2S ferredoxin-like"/>
    <property type="match status" value="1"/>
</dbReference>
<evidence type="ECO:0000313" key="22">
    <source>
        <dbReference type="EMBL" id="KAG6446940.1"/>
    </source>
</evidence>
<dbReference type="GO" id="GO:0046872">
    <property type="term" value="F:metal ion binding"/>
    <property type="evidence" value="ECO:0007669"/>
    <property type="project" value="UniProtKB-KW"/>
</dbReference>
<dbReference type="PROSITE" id="PS00197">
    <property type="entry name" value="2FE2S_FER_1"/>
    <property type="match status" value="1"/>
</dbReference>
<dbReference type="Gene3D" id="3.10.20.30">
    <property type="match status" value="1"/>
</dbReference>
<dbReference type="GO" id="GO:0051537">
    <property type="term" value="F:2 iron, 2 sulfur cluster binding"/>
    <property type="evidence" value="ECO:0007669"/>
    <property type="project" value="UniProtKB-KW"/>
</dbReference>
<comment type="cofactor">
    <cofactor evidence="2">
        <name>[4Fe-4S] cluster</name>
        <dbReference type="ChEBI" id="CHEBI:49883"/>
    </cofactor>
</comment>
<accession>A0A921YXC3</accession>
<name>A0A921YXC3_MANSE</name>
<dbReference type="CDD" id="cd00207">
    <property type="entry name" value="fer2"/>
    <property type="match status" value="1"/>
</dbReference>
<keyword evidence="15" id="KW-0408">Iron</keyword>
<dbReference type="Pfam" id="PF13085">
    <property type="entry name" value="Fer2_3"/>
    <property type="match status" value="1"/>
</dbReference>
<dbReference type="NCBIfam" id="TIGR00384">
    <property type="entry name" value="dhsB"/>
    <property type="match status" value="1"/>
</dbReference>
<dbReference type="EMBL" id="JH668338">
    <property type="protein sequence ID" value="KAG6446940.1"/>
    <property type="molecule type" value="Genomic_DNA"/>
</dbReference>
<dbReference type="NCBIfam" id="NF004616">
    <property type="entry name" value="PRK05950.1"/>
    <property type="match status" value="1"/>
</dbReference>
<evidence type="ECO:0000256" key="2">
    <source>
        <dbReference type="ARBA" id="ARBA00001966"/>
    </source>
</evidence>
<protein>
    <recommendedName>
        <fullName evidence="7">Succinate dehydrogenase [ubiquinone] iron-sulfur subunit, mitochondrial</fullName>
        <ecNumber evidence="6">1.3.5.1</ecNumber>
    </recommendedName>
    <alternativeName>
        <fullName evidence="18">Iron-sulfur subunit of complex II</fullName>
    </alternativeName>
</protein>
<evidence type="ECO:0000256" key="4">
    <source>
        <dbReference type="ARBA" id="ARBA00004788"/>
    </source>
</evidence>
<keyword evidence="13" id="KW-0249">Electron transport</keyword>
<dbReference type="GO" id="GO:0051539">
    <property type="term" value="F:4 iron, 4 sulfur cluster binding"/>
    <property type="evidence" value="ECO:0007669"/>
    <property type="project" value="UniProtKB-KW"/>
</dbReference>
<evidence type="ECO:0000256" key="1">
    <source>
        <dbReference type="ARBA" id="ARBA00001927"/>
    </source>
</evidence>
<evidence type="ECO:0000256" key="10">
    <source>
        <dbReference type="ARBA" id="ARBA00022532"/>
    </source>
</evidence>
<keyword evidence="23" id="KW-1185">Reference proteome</keyword>
<dbReference type="InterPro" id="IPR017900">
    <property type="entry name" value="4Fe4S_Fe_S_CS"/>
</dbReference>
<dbReference type="GO" id="GO:0006099">
    <property type="term" value="P:tricarboxylic acid cycle"/>
    <property type="evidence" value="ECO:0007669"/>
    <property type="project" value="UniProtKB-KW"/>
</dbReference>
<reference evidence="22" key="1">
    <citation type="journal article" date="2016" name="Insect Biochem. Mol. Biol.">
        <title>Multifaceted biological insights from a draft genome sequence of the tobacco hornworm moth, Manduca sexta.</title>
        <authorList>
            <person name="Kanost M.R."/>
            <person name="Arrese E.L."/>
            <person name="Cao X."/>
            <person name="Chen Y.R."/>
            <person name="Chellapilla S."/>
            <person name="Goldsmith M.R."/>
            <person name="Grosse-Wilde E."/>
            <person name="Heckel D.G."/>
            <person name="Herndon N."/>
            <person name="Jiang H."/>
            <person name="Papanicolaou A."/>
            <person name="Qu J."/>
            <person name="Soulages J.L."/>
            <person name="Vogel H."/>
            <person name="Walters J."/>
            <person name="Waterhouse R.M."/>
            <person name="Ahn S.J."/>
            <person name="Almeida F.C."/>
            <person name="An C."/>
            <person name="Aqrawi P."/>
            <person name="Bretschneider A."/>
            <person name="Bryant W.B."/>
            <person name="Bucks S."/>
            <person name="Chao H."/>
            <person name="Chevignon G."/>
            <person name="Christen J.M."/>
            <person name="Clarke D.F."/>
            <person name="Dittmer N.T."/>
            <person name="Ferguson L.C.F."/>
            <person name="Garavelou S."/>
            <person name="Gordon K.H.J."/>
            <person name="Gunaratna R.T."/>
            <person name="Han Y."/>
            <person name="Hauser F."/>
            <person name="He Y."/>
            <person name="Heidel-Fischer H."/>
            <person name="Hirsh A."/>
            <person name="Hu Y."/>
            <person name="Jiang H."/>
            <person name="Kalra D."/>
            <person name="Klinner C."/>
            <person name="Konig C."/>
            <person name="Kovar C."/>
            <person name="Kroll A.R."/>
            <person name="Kuwar S.S."/>
            <person name="Lee S.L."/>
            <person name="Lehman R."/>
            <person name="Li K."/>
            <person name="Li Z."/>
            <person name="Liang H."/>
            <person name="Lovelace S."/>
            <person name="Lu Z."/>
            <person name="Mansfield J.H."/>
            <person name="McCulloch K.J."/>
            <person name="Mathew T."/>
            <person name="Morton B."/>
            <person name="Muzny D.M."/>
            <person name="Neunemann D."/>
            <person name="Ongeri F."/>
            <person name="Pauchet Y."/>
            <person name="Pu L.L."/>
            <person name="Pyrousis I."/>
            <person name="Rao X.J."/>
            <person name="Redding A."/>
            <person name="Roesel C."/>
            <person name="Sanchez-Gracia A."/>
            <person name="Schaack S."/>
            <person name="Shukla A."/>
            <person name="Tetreau G."/>
            <person name="Wang Y."/>
            <person name="Xiong G.H."/>
            <person name="Traut W."/>
            <person name="Walsh T.K."/>
            <person name="Worley K.C."/>
            <person name="Wu D."/>
            <person name="Wu W."/>
            <person name="Wu Y.Q."/>
            <person name="Zhang X."/>
            <person name="Zou Z."/>
            <person name="Zucker H."/>
            <person name="Briscoe A.D."/>
            <person name="Burmester T."/>
            <person name="Clem R.J."/>
            <person name="Feyereisen R."/>
            <person name="Grimmelikhuijzen C.J.P."/>
            <person name="Hamodrakas S.J."/>
            <person name="Hansson B.S."/>
            <person name="Huguet E."/>
            <person name="Jermiin L.S."/>
            <person name="Lan Q."/>
            <person name="Lehman H.K."/>
            <person name="Lorenzen M."/>
            <person name="Merzendorfer H."/>
            <person name="Michalopoulos I."/>
            <person name="Morton D.B."/>
            <person name="Muthukrishnan S."/>
            <person name="Oakeshott J.G."/>
            <person name="Palmer W."/>
            <person name="Park Y."/>
            <person name="Passarelli A.L."/>
            <person name="Rozas J."/>
            <person name="Schwartz L.M."/>
            <person name="Smith W."/>
            <person name="Southgate A."/>
            <person name="Vilcinskas A."/>
            <person name="Vogt R."/>
            <person name="Wang P."/>
            <person name="Werren J."/>
            <person name="Yu X.Q."/>
            <person name="Zhou J.J."/>
            <person name="Brown S.J."/>
            <person name="Scherer S.E."/>
            <person name="Richards S."/>
            <person name="Blissard G.W."/>
        </authorList>
    </citation>
    <scope>NUCLEOTIDE SEQUENCE</scope>
</reference>
<proteinExistence type="inferred from homology"/>
<comment type="cofactor">
    <cofactor evidence="19">
        <name>[2Fe-2S] cluster</name>
        <dbReference type="ChEBI" id="CHEBI:190135"/>
    </cofactor>
</comment>
<dbReference type="PROSITE" id="PS00198">
    <property type="entry name" value="4FE4S_FER_1"/>
    <property type="match status" value="1"/>
</dbReference>